<dbReference type="AlphaFoldDB" id="A0A2H0VIW1"/>
<proteinExistence type="predicted"/>
<accession>A0A2H0VIW1</accession>
<dbReference type="PANTHER" id="PTHR43449:SF1">
    <property type="entry name" value="POLYMERASE BETA NUCLEOTIDYLTRANSFERASE DOMAIN-CONTAINING PROTEIN"/>
    <property type="match status" value="1"/>
</dbReference>
<dbReference type="PANTHER" id="PTHR43449">
    <property type="entry name" value="NUCLEOTIDYLTRANSFERASE"/>
    <property type="match status" value="1"/>
</dbReference>
<dbReference type="Pfam" id="PF01909">
    <property type="entry name" value="NTP_transf_2"/>
    <property type="match status" value="1"/>
</dbReference>
<dbReference type="InterPro" id="IPR043519">
    <property type="entry name" value="NT_sf"/>
</dbReference>
<dbReference type="SUPFAM" id="SSF81301">
    <property type="entry name" value="Nucleotidyltransferase"/>
    <property type="match status" value="1"/>
</dbReference>
<name>A0A2H0VIW1_9BACT</name>
<evidence type="ECO:0000313" key="2">
    <source>
        <dbReference type="EMBL" id="PIR99045.1"/>
    </source>
</evidence>
<evidence type="ECO:0000259" key="1">
    <source>
        <dbReference type="Pfam" id="PF01909"/>
    </source>
</evidence>
<gene>
    <name evidence="2" type="ORF">COT87_01505</name>
</gene>
<dbReference type="Gene3D" id="3.30.460.10">
    <property type="entry name" value="Beta Polymerase, domain 2"/>
    <property type="match status" value="1"/>
</dbReference>
<comment type="caution">
    <text evidence="2">The sequence shown here is derived from an EMBL/GenBank/DDBJ whole genome shotgun (WGS) entry which is preliminary data.</text>
</comment>
<dbReference type="Proteomes" id="UP000230796">
    <property type="component" value="Unassembled WGS sequence"/>
</dbReference>
<dbReference type="EMBL" id="PFAF01000029">
    <property type="protein sequence ID" value="PIR99045.1"/>
    <property type="molecule type" value="Genomic_DNA"/>
</dbReference>
<sequence>MATKTKLSKSVLDQVKLYVDQVKSAKISVEKVIVFGSYAKGTTHKWSDIDVCVVSPQFGKNGFDELVKLSQLRDDSTIDIEAHPMSPRDLMNKYDTLASEIRKYGIDVQL</sequence>
<reference evidence="3" key="1">
    <citation type="submission" date="2017-09" db="EMBL/GenBank/DDBJ databases">
        <title>Depth-based differentiation of microbial function through sediment-hosted aquifers and enrichment of novel symbionts in the deep terrestrial subsurface.</title>
        <authorList>
            <person name="Probst A.J."/>
            <person name="Ladd B."/>
            <person name="Jarett J.K."/>
            <person name="Geller-Mcgrath D.E."/>
            <person name="Sieber C.M.K."/>
            <person name="Emerson J.B."/>
            <person name="Anantharaman K."/>
            <person name="Thomas B.C."/>
            <person name="Malmstrom R."/>
            <person name="Stieglmeier M."/>
            <person name="Klingl A."/>
            <person name="Woyke T."/>
            <person name="Ryan C.M."/>
            <person name="Banfield J.F."/>
        </authorList>
    </citation>
    <scope>NUCLEOTIDE SEQUENCE [LARGE SCALE GENOMIC DNA]</scope>
</reference>
<evidence type="ECO:0000313" key="3">
    <source>
        <dbReference type="Proteomes" id="UP000230796"/>
    </source>
</evidence>
<dbReference type="InterPro" id="IPR002934">
    <property type="entry name" value="Polymerase_NTP_transf_dom"/>
</dbReference>
<organism evidence="2 3">
    <name type="scientific">Candidatus Collierbacteria bacterium CG10_big_fil_rev_8_21_14_0_10_44_9</name>
    <dbReference type="NCBI Taxonomy" id="1974535"/>
    <lineage>
        <taxon>Bacteria</taxon>
        <taxon>Candidatus Collieribacteriota</taxon>
    </lineage>
</organism>
<feature type="domain" description="Polymerase nucleotidyl transferase" evidence="1">
    <location>
        <begin position="22"/>
        <end position="72"/>
    </location>
</feature>
<dbReference type="CDD" id="cd05403">
    <property type="entry name" value="NT_KNTase_like"/>
    <property type="match status" value="1"/>
</dbReference>
<protein>
    <recommendedName>
        <fullName evidence="1">Polymerase nucleotidyl transferase domain-containing protein</fullName>
    </recommendedName>
</protein>
<dbReference type="GO" id="GO:0016779">
    <property type="term" value="F:nucleotidyltransferase activity"/>
    <property type="evidence" value="ECO:0007669"/>
    <property type="project" value="InterPro"/>
</dbReference>